<organism evidence="2 3">
    <name type="scientific">Flavobacterium soyangense</name>
    <dbReference type="NCBI Taxonomy" id="2023265"/>
    <lineage>
        <taxon>Bacteria</taxon>
        <taxon>Pseudomonadati</taxon>
        <taxon>Bacteroidota</taxon>
        <taxon>Flavobacteriia</taxon>
        <taxon>Flavobacteriales</taxon>
        <taxon>Flavobacteriaceae</taxon>
        <taxon>Flavobacterium</taxon>
    </lineage>
</organism>
<protein>
    <submittedName>
        <fullName evidence="2">Uncharacterized protein</fullName>
    </submittedName>
</protein>
<dbReference type="AlphaFoldDB" id="A0A930UFT9"/>
<keyword evidence="1" id="KW-0175">Coiled coil</keyword>
<reference evidence="2" key="1">
    <citation type="submission" date="2020-11" db="EMBL/GenBank/DDBJ databases">
        <title>Genome of Flavobacterium soyangense.</title>
        <authorList>
            <person name="Liu Q."/>
            <person name="Xin Y.-H."/>
        </authorList>
    </citation>
    <scope>NUCLEOTIDE SEQUENCE</scope>
    <source>
        <strain evidence="2">CGMCC 1.13493</strain>
    </source>
</reference>
<accession>A0A930UFT9</accession>
<gene>
    <name evidence="2" type="ORF">IR213_15505</name>
</gene>
<comment type="caution">
    <text evidence="2">The sequence shown here is derived from an EMBL/GenBank/DDBJ whole genome shotgun (WGS) entry which is preliminary data.</text>
</comment>
<evidence type="ECO:0000313" key="3">
    <source>
        <dbReference type="Proteomes" id="UP000646211"/>
    </source>
</evidence>
<dbReference type="Proteomes" id="UP000646211">
    <property type="component" value="Unassembled WGS sequence"/>
</dbReference>
<dbReference type="EMBL" id="JADHEC010000057">
    <property type="protein sequence ID" value="MBF2709979.1"/>
    <property type="molecule type" value="Genomic_DNA"/>
</dbReference>
<proteinExistence type="predicted"/>
<feature type="coiled-coil region" evidence="1">
    <location>
        <begin position="38"/>
        <end position="80"/>
    </location>
</feature>
<evidence type="ECO:0000313" key="2">
    <source>
        <dbReference type="EMBL" id="MBF2709979.1"/>
    </source>
</evidence>
<keyword evidence="3" id="KW-1185">Reference proteome</keyword>
<evidence type="ECO:0000256" key="1">
    <source>
        <dbReference type="SAM" id="Coils"/>
    </source>
</evidence>
<dbReference type="RefSeq" id="WP_194313208.1">
    <property type="nucleotide sequence ID" value="NZ_JADHEC010000057.1"/>
</dbReference>
<name>A0A930UFT9_9FLAO</name>
<sequence>MSDLEILLVKRDAKYFSLVCLKYEINQYIKNPVETVSIDNLKNQYSFVLREINNFDNAIKTNILTQIEWAKRDLKNLETQLSLIPSPFDVNDLPSYSEIFK</sequence>